<evidence type="ECO:0000256" key="8">
    <source>
        <dbReference type="ARBA" id="ARBA00022737"/>
    </source>
</evidence>
<dbReference type="EMBL" id="JARKIK010000029">
    <property type="protein sequence ID" value="KAK8741993.1"/>
    <property type="molecule type" value="Genomic_DNA"/>
</dbReference>
<dbReference type="SUPFAM" id="SSF49562">
    <property type="entry name" value="C2 domain (Calcium/lipid-binding domain, CaLB)"/>
    <property type="match status" value="1"/>
</dbReference>
<feature type="compositionally biased region" description="Low complexity" evidence="16">
    <location>
        <begin position="1149"/>
        <end position="1170"/>
    </location>
</feature>
<evidence type="ECO:0000256" key="10">
    <source>
        <dbReference type="ARBA" id="ARBA00023054"/>
    </source>
</evidence>
<feature type="domain" description="WW" evidence="18">
    <location>
        <begin position="9"/>
        <end position="42"/>
    </location>
</feature>
<evidence type="ECO:0000256" key="2">
    <source>
        <dbReference type="ARBA" id="ARBA00004496"/>
    </source>
</evidence>
<dbReference type="InterPro" id="IPR051105">
    <property type="entry name" value="WWC/KIBRA_Hippo_Reg"/>
</dbReference>
<dbReference type="GO" id="GO:0046621">
    <property type="term" value="P:negative regulation of organ growth"/>
    <property type="evidence" value="ECO:0007669"/>
    <property type="project" value="TreeGrafter"/>
</dbReference>
<feature type="compositionally biased region" description="Basic and acidic residues" evidence="16">
    <location>
        <begin position="264"/>
        <end position="273"/>
    </location>
</feature>
<dbReference type="SMART" id="SM00239">
    <property type="entry name" value="C2"/>
    <property type="match status" value="1"/>
</dbReference>
<dbReference type="SUPFAM" id="SSF51045">
    <property type="entry name" value="WW domain"/>
    <property type="match status" value="2"/>
</dbReference>
<dbReference type="GO" id="GO:0035330">
    <property type="term" value="P:regulation of hippo signaling"/>
    <property type="evidence" value="ECO:0007669"/>
    <property type="project" value="TreeGrafter"/>
</dbReference>
<dbReference type="Gene3D" id="2.60.40.150">
    <property type="entry name" value="C2 domain"/>
    <property type="match status" value="1"/>
</dbReference>
<feature type="domain" description="C2" evidence="17">
    <location>
        <begin position="683"/>
        <end position="809"/>
    </location>
</feature>
<sequence>MPRRRNGELPLPSGWEIGHDYDGKIYFIDHNNKKTTWIDPRDSYTKAQTFADCVGHELPYGWEECFDGQIGVYYVDHINKQNQIEDPRLAWRQVQEAMLSEYLCSAQNDLSAKQDIMQVKAQRLALAQDEYHHLNTTLSNLFSSRSSLSSGGSGAGRWDPDLLKTDVAMARNRVGRLKRELHQIKHEVANTEAGMQTLAQVQEKLSGLTTGYSVEEAQVIIAELKNIEESLRAGEKEKAELIKSLTVLREDIISAETTQTIESNLEKSSEKHSTASQTDFGGEGMPLGARLAELTRLKLEYDSAKSTLKGLQHDLAGLEERLSPEDLQGDRDRVVLIQEKEQLLREFRSVRSYTHDPLQACELDDKINQLECDLAKALEVSNKAVAERLSLQEQRQDLLCRLRDTVRIMVGLEGQLRSLSASTLSVSSSSSLGSLSTSSKGSLSSLSFTDIYGGQQYSSSEHVALNMTELQKRVERLLKSNSEADRQYAEKLRSLEESSGNSAALSQSMLSLSPRSSLSSLSPPTSACEALSGMDPLGPPRFTPGEGGCMGNGPLANVDLSTVQDRLAELCLTPSTTEPGALSTSHVAKVTGKPLDTTLVVNKQVKELTEYEFNIANTSVSGVLLGRASGDSDVLYEMVDEEEEGIGESEDLNARTMSAAVSDESVAGDSGVYEAYPKGSASPPETPQVQIKLRYSKQESLLSVVVERARNLSMLNTEEGCKVCIKVQLFPAGAATFTCCTHLDSNTERPTFGETFAFPVAPRKLPSKTLQVNVWAVSDTNETFDEECVGYAQISLADFCLDSPQTRWYNILNFAMLRPDHLTRDDQSSKSSTLRSSVSTSNVKEESSDESTIISSQTSTLTRNLGPEALRLNLHLTSEDFEHVIDSDDDDDDEEEEEEELEAGREEVMEEALENALNRSDSDSCVPMYRRAPFQRGTAERRSLRWKGRLGGSLRLSSRSPGSSGMKGGRTSLDLELDLAAQQRRLRQLHEELDGLRSLKTQLESVKNSPDPPSWLADQTTMTSVLSQATKGGGVKSPEDRRMEKMLRKTSREIHKLRNSKTPRGQPDVVSFKEKMAFFLKSSPTIPPLSMDSDSEVASPTEPLSPLHLLATTTLPSYSSATADQKNSSHSSCIARLSLISTDEKSGEHTPMQSPHTSSPSSPTPTLAATLPPMAGTASLLVRQLTARQATTGAIPKVFRPDVLFSTEDQGVEV</sequence>
<comment type="similarity">
    <text evidence="3">Belongs to the WWC family. KIBRA subfamily.</text>
</comment>
<dbReference type="Proteomes" id="UP001445076">
    <property type="component" value="Unassembled WGS sequence"/>
</dbReference>
<evidence type="ECO:0000259" key="18">
    <source>
        <dbReference type="PROSITE" id="PS50020"/>
    </source>
</evidence>
<dbReference type="Pfam" id="PF00397">
    <property type="entry name" value="WW"/>
    <property type="match status" value="2"/>
</dbReference>
<dbReference type="InterPro" id="IPR036020">
    <property type="entry name" value="WW_dom_sf"/>
</dbReference>
<dbReference type="CDD" id="cd00201">
    <property type="entry name" value="WW"/>
    <property type="match status" value="2"/>
</dbReference>
<gene>
    <name evidence="19" type="ORF">OTU49_002044</name>
</gene>
<feature type="compositionally biased region" description="Acidic residues" evidence="16">
    <location>
        <begin position="887"/>
        <end position="901"/>
    </location>
</feature>
<feature type="region of interest" description="Disordered" evidence="16">
    <location>
        <begin position="881"/>
        <end position="907"/>
    </location>
</feature>
<dbReference type="Pfam" id="PF00168">
    <property type="entry name" value="C2"/>
    <property type="match status" value="1"/>
</dbReference>
<comment type="caution">
    <text evidence="19">The sequence shown here is derived from an EMBL/GenBank/DDBJ whole genome shotgun (WGS) entry which is preliminary data.</text>
</comment>
<feature type="compositionally biased region" description="Low complexity" evidence="16">
    <location>
        <begin position="829"/>
        <end position="841"/>
    </location>
</feature>
<dbReference type="GO" id="GO:0016324">
    <property type="term" value="C:apical plasma membrane"/>
    <property type="evidence" value="ECO:0007669"/>
    <property type="project" value="UniProtKB-SubCell"/>
</dbReference>
<protein>
    <recommendedName>
        <fullName evidence="4">Protein kibra</fullName>
    </recommendedName>
</protein>
<feature type="coiled-coil region" evidence="15">
    <location>
        <begin position="217"/>
        <end position="244"/>
    </location>
</feature>
<keyword evidence="9" id="KW-0805">Transcription regulation</keyword>
<proteinExistence type="inferred from homology"/>
<dbReference type="InterPro" id="IPR001202">
    <property type="entry name" value="WW_dom"/>
</dbReference>
<evidence type="ECO:0000256" key="15">
    <source>
        <dbReference type="SAM" id="Coils"/>
    </source>
</evidence>
<dbReference type="PROSITE" id="PS50020">
    <property type="entry name" value="WW_DOMAIN_2"/>
    <property type="match status" value="2"/>
</dbReference>
<accession>A0AAW0XPY1</accession>
<evidence type="ECO:0000256" key="3">
    <source>
        <dbReference type="ARBA" id="ARBA00010585"/>
    </source>
</evidence>
<keyword evidence="5" id="KW-1003">Cell membrane</keyword>
<keyword evidence="11" id="KW-0472">Membrane</keyword>
<evidence type="ECO:0000256" key="13">
    <source>
        <dbReference type="ARBA" id="ARBA00024960"/>
    </source>
</evidence>
<name>A0AAW0XPY1_CHEQU</name>
<comment type="subunit">
    <text evidence="14">Forms a complex with Mer and Ex. Interacts (via domain WW 1) with Ex (via RXPPXY motif). Interacts with Mer, Sav, Hpo and Wts.</text>
</comment>
<dbReference type="SMART" id="SM00456">
    <property type="entry name" value="WW"/>
    <property type="match status" value="2"/>
</dbReference>
<keyword evidence="8" id="KW-0677">Repeat</keyword>
<evidence type="ECO:0000256" key="7">
    <source>
        <dbReference type="ARBA" id="ARBA00022553"/>
    </source>
</evidence>
<evidence type="ECO:0000256" key="9">
    <source>
        <dbReference type="ARBA" id="ARBA00023015"/>
    </source>
</evidence>
<reference evidence="19 20" key="1">
    <citation type="journal article" date="2024" name="BMC Genomics">
        <title>Genome assembly of redclaw crayfish (Cherax quadricarinatus) provides insights into its immune adaptation and hypoxia tolerance.</title>
        <authorList>
            <person name="Liu Z."/>
            <person name="Zheng J."/>
            <person name="Li H."/>
            <person name="Fang K."/>
            <person name="Wang S."/>
            <person name="He J."/>
            <person name="Zhou D."/>
            <person name="Weng S."/>
            <person name="Chi M."/>
            <person name="Gu Z."/>
            <person name="He J."/>
            <person name="Li F."/>
            <person name="Wang M."/>
        </authorList>
    </citation>
    <scope>NUCLEOTIDE SEQUENCE [LARGE SCALE GENOMIC DNA]</scope>
    <source>
        <strain evidence="19">ZL_2023a</strain>
    </source>
</reference>
<dbReference type="GO" id="GO:0060090">
    <property type="term" value="F:molecular adaptor activity"/>
    <property type="evidence" value="ECO:0007669"/>
    <property type="project" value="TreeGrafter"/>
</dbReference>
<dbReference type="PANTHER" id="PTHR14791">
    <property type="entry name" value="BOMB/KIRA PROTEINS"/>
    <property type="match status" value="1"/>
</dbReference>
<evidence type="ECO:0000259" key="17">
    <source>
        <dbReference type="PROSITE" id="PS50004"/>
    </source>
</evidence>
<feature type="region of interest" description="Disordered" evidence="16">
    <location>
        <begin position="261"/>
        <end position="284"/>
    </location>
</feature>
<dbReference type="PROSITE" id="PS01159">
    <property type="entry name" value="WW_DOMAIN_1"/>
    <property type="match status" value="1"/>
</dbReference>
<feature type="region of interest" description="Disordered" evidence="16">
    <location>
        <begin position="823"/>
        <end position="860"/>
    </location>
</feature>
<evidence type="ECO:0000256" key="16">
    <source>
        <dbReference type="SAM" id="MobiDB-lite"/>
    </source>
</evidence>
<comment type="subcellular location">
    <subcellularLocation>
        <location evidence="1">Apical cell membrane</location>
    </subcellularLocation>
    <subcellularLocation>
        <location evidence="2">Cytoplasm</location>
    </subcellularLocation>
</comment>
<evidence type="ECO:0000256" key="5">
    <source>
        <dbReference type="ARBA" id="ARBA00022475"/>
    </source>
</evidence>
<evidence type="ECO:0000256" key="6">
    <source>
        <dbReference type="ARBA" id="ARBA00022490"/>
    </source>
</evidence>
<feature type="region of interest" description="Disordered" evidence="16">
    <location>
        <begin position="1144"/>
        <end position="1170"/>
    </location>
</feature>
<keyword evidence="6" id="KW-0963">Cytoplasm</keyword>
<evidence type="ECO:0000256" key="1">
    <source>
        <dbReference type="ARBA" id="ARBA00004221"/>
    </source>
</evidence>
<dbReference type="PROSITE" id="PS50004">
    <property type="entry name" value="C2"/>
    <property type="match status" value="1"/>
</dbReference>
<dbReference type="AlphaFoldDB" id="A0AAW0XPY1"/>
<dbReference type="GO" id="GO:0016477">
    <property type="term" value="P:cell migration"/>
    <property type="evidence" value="ECO:0007669"/>
    <property type="project" value="TreeGrafter"/>
</dbReference>
<keyword evidence="7" id="KW-0597">Phosphoprotein</keyword>
<dbReference type="PANTHER" id="PTHR14791:SF29">
    <property type="entry name" value="PROTEIN KIBRA"/>
    <property type="match status" value="1"/>
</dbReference>
<dbReference type="InterPro" id="IPR000008">
    <property type="entry name" value="C2_dom"/>
</dbReference>
<dbReference type="InterPro" id="IPR035892">
    <property type="entry name" value="C2_domain_sf"/>
</dbReference>
<keyword evidence="12" id="KW-0804">Transcription</keyword>
<dbReference type="GO" id="GO:0006355">
    <property type="term" value="P:regulation of DNA-templated transcription"/>
    <property type="evidence" value="ECO:0007669"/>
    <property type="project" value="TreeGrafter"/>
</dbReference>
<evidence type="ECO:0000256" key="11">
    <source>
        <dbReference type="ARBA" id="ARBA00023136"/>
    </source>
</evidence>
<evidence type="ECO:0000313" key="19">
    <source>
        <dbReference type="EMBL" id="KAK8741993.1"/>
    </source>
</evidence>
<evidence type="ECO:0000313" key="20">
    <source>
        <dbReference type="Proteomes" id="UP001445076"/>
    </source>
</evidence>
<organism evidence="19 20">
    <name type="scientific">Cherax quadricarinatus</name>
    <name type="common">Australian red claw crayfish</name>
    <dbReference type="NCBI Taxonomy" id="27406"/>
    <lineage>
        <taxon>Eukaryota</taxon>
        <taxon>Metazoa</taxon>
        <taxon>Ecdysozoa</taxon>
        <taxon>Arthropoda</taxon>
        <taxon>Crustacea</taxon>
        <taxon>Multicrustacea</taxon>
        <taxon>Malacostraca</taxon>
        <taxon>Eumalacostraca</taxon>
        <taxon>Eucarida</taxon>
        <taxon>Decapoda</taxon>
        <taxon>Pleocyemata</taxon>
        <taxon>Astacidea</taxon>
        <taxon>Parastacoidea</taxon>
        <taxon>Parastacidae</taxon>
        <taxon>Cherax</taxon>
    </lineage>
</organism>
<dbReference type="Pfam" id="PF25802">
    <property type="entry name" value="WWC1"/>
    <property type="match status" value="1"/>
</dbReference>
<dbReference type="GO" id="GO:0005737">
    <property type="term" value="C:cytoplasm"/>
    <property type="evidence" value="ECO:0007669"/>
    <property type="project" value="UniProtKB-SubCell"/>
</dbReference>
<dbReference type="InterPro" id="IPR057747">
    <property type="entry name" value="WWC1_hairpin"/>
</dbReference>
<dbReference type="GO" id="GO:0019900">
    <property type="term" value="F:kinase binding"/>
    <property type="evidence" value="ECO:0007669"/>
    <property type="project" value="TreeGrafter"/>
</dbReference>
<feature type="compositionally biased region" description="Low complexity" evidence="16">
    <location>
        <begin position="850"/>
        <end position="860"/>
    </location>
</feature>
<feature type="coiled-coil region" evidence="15">
    <location>
        <begin position="294"/>
        <end position="321"/>
    </location>
</feature>
<feature type="coiled-coil region" evidence="15">
    <location>
        <begin position="972"/>
        <end position="1006"/>
    </location>
</feature>
<evidence type="ECO:0000256" key="12">
    <source>
        <dbReference type="ARBA" id="ARBA00023163"/>
    </source>
</evidence>
<comment type="function">
    <text evidence="13">Regulator of the Hippo/SWH (Sav/Wts/Hpo) signaling pathway, a signaling pathway that plays a pivotal role in organ size control and tumor suppression by restricting proliferation and promoting apoptosis. The core of this pathway is composed of a kinase cascade wherein Hippo (Hpo), in complex with its regulatory protein Salvador (Sav), phosphorylates and activates Warts (Wts) in complex with its regulatory protein Mats, which in turn phosphorylates and inactivates the Yorkie (Yki) oncoprotein. Kibra acts synergistically along with Ex and Mer to regulate the Hippo signaling pathway.</text>
</comment>
<dbReference type="Gene3D" id="2.20.70.10">
    <property type="match status" value="2"/>
</dbReference>
<keyword evidence="20" id="KW-1185">Reference proteome</keyword>
<evidence type="ECO:0000256" key="14">
    <source>
        <dbReference type="ARBA" id="ARBA00025969"/>
    </source>
</evidence>
<evidence type="ECO:0000256" key="4">
    <source>
        <dbReference type="ARBA" id="ARBA00013712"/>
    </source>
</evidence>
<keyword evidence="10 15" id="KW-0175">Coiled coil</keyword>
<feature type="domain" description="WW" evidence="18">
    <location>
        <begin position="56"/>
        <end position="89"/>
    </location>
</feature>